<proteinExistence type="predicted"/>
<feature type="compositionally biased region" description="Low complexity" evidence="1">
    <location>
        <begin position="288"/>
        <end position="300"/>
    </location>
</feature>
<name>A0AAW6T5G5_9MICO</name>
<dbReference type="AlphaFoldDB" id="A0AAW6T5G5"/>
<evidence type="ECO:0000256" key="2">
    <source>
        <dbReference type="SAM" id="SignalP"/>
    </source>
</evidence>
<keyword evidence="4" id="KW-1185">Reference proteome</keyword>
<comment type="caution">
    <text evidence="3">The sequence shown here is derived from an EMBL/GenBank/DDBJ whole genome shotgun (WGS) entry which is preliminary data.</text>
</comment>
<accession>A0AAW6T5G5</accession>
<evidence type="ECO:0000313" key="4">
    <source>
        <dbReference type="Proteomes" id="UP001321506"/>
    </source>
</evidence>
<evidence type="ECO:0000256" key="1">
    <source>
        <dbReference type="SAM" id="MobiDB-lite"/>
    </source>
</evidence>
<gene>
    <name evidence="3" type="ORF">QF206_05850</name>
</gene>
<feature type="region of interest" description="Disordered" evidence="1">
    <location>
        <begin position="116"/>
        <end position="136"/>
    </location>
</feature>
<sequence length="328" mass="31292">MLIALLALVAGAALALLLDSGAAQAADDTGDGAGLGRLSAESSTAPGETPVPVASAAEQLGAVAASIGNSVVSRADAASADDVAARIAVIAEPAVESVVEAATPVVDSVADVRGSDGAERIESPVSDVQQSSETTSAELPALAPVDDLTGISVGPALSSVDGALVALHELTQAVVATGVEVLDAAGGYMSEGLQGFADCVVSPVFEWVPAAAGEASVDAAAPALDVATAPTAPESAAPRAATVGALEPGADDAHSAAPAVAGSSTPAQLDFNTVSTAGAATGSGGGSSTSAAEADSATTARVDAGRASLPLSTIVPASPTYGFDSTPD</sequence>
<feature type="chain" id="PRO_5044003625" evidence="2">
    <location>
        <begin position="26"/>
        <end position="328"/>
    </location>
</feature>
<dbReference type="Proteomes" id="UP001321506">
    <property type="component" value="Unassembled WGS sequence"/>
</dbReference>
<feature type="region of interest" description="Disordered" evidence="1">
    <location>
        <begin position="279"/>
        <end position="328"/>
    </location>
</feature>
<feature type="signal peptide" evidence="2">
    <location>
        <begin position="1"/>
        <end position="25"/>
    </location>
</feature>
<organism evidence="3 4">
    <name type="scientific">Ruicaihuangia caeni</name>
    <dbReference type="NCBI Taxonomy" id="3042517"/>
    <lineage>
        <taxon>Bacteria</taxon>
        <taxon>Bacillati</taxon>
        <taxon>Actinomycetota</taxon>
        <taxon>Actinomycetes</taxon>
        <taxon>Micrococcales</taxon>
        <taxon>Microbacteriaceae</taxon>
        <taxon>Ruicaihuangia</taxon>
    </lineage>
</organism>
<protein>
    <submittedName>
        <fullName evidence="3">Uncharacterized protein</fullName>
    </submittedName>
</protein>
<dbReference type="RefSeq" id="WP_281488274.1">
    <property type="nucleotide sequence ID" value="NZ_JASATX010000002.1"/>
</dbReference>
<evidence type="ECO:0000313" key="3">
    <source>
        <dbReference type="EMBL" id="MDI2098484.1"/>
    </source>
</evidence>
<reference evidence="3 4" key="1">
    <citation type="submission" date="2023-04" db="EMBL/GenBank/DDBJ databases">
        <title>Klugiella caeni sp. nov. isolated from the sludge of biochemical tank.</title>
        <authorList>
            <person name="Geng K."/>
        </authorList>
    </citation>
    <scope>NUCLEOTIDE SEQUENCE [LARGE SCALE GENOMIC DNA]</scope>
    <source>
        <strain evidence="3 4">YN-L-19</strain>
    </source>
</reference>
<feature type="compositionally biased region" description="Polar residues" evidence="1">
    <location>
        <begin position="126"/>
        <end position="136"/>
    </location>
</feature>
<keyword evidence="2" id="KW-0732">Signal</keyword>
<dbReference type="EMBL" id="JASATX010000002">
    <property type="protein sequence ID" value="MDI2098484.1"/>
    <property type="molecule type" value="Genomic_DNA"/>
</dbReference>